<name>Q74MA0_NANEQ</name>
<evidence type="ECO:0000313" key="2">
    <source>
        <dbReference type="Proteomes" id="UP000000578"/>
    </source>
</evidence>
<evidence type="ECO:0000313" key="1">
    <source>
        <dbReference type="EMBL" id="AAR39170.1"/>
    </source>
</evidence>
<dbReference type="BioCyc" id="NEQU228908:GJB6-343-MONOMER"/>
<proteinExistence type="predicted"/>
<dbReference type="HOGENOM" id="CLU_2662450_0_0_2"/>
<dbReference type="Proteomes" id="UP000000578">
    <property type="component" value="Chromosome"/>
</dbReference>
<accession>Q74MA0</accession>
<sequence>MTNEGIVNAPVTRDDLEKAVPGKGKLIREIKLILRVYDNNSLEVKVEGVTSTFEIIGAADIIKRIVESNLSPQRQ</sequence>
<organism evidence="1 2">
    <name type="scientific">Nanoarchaeum equitans (strain Kin4-M)</name>
    <dbReference type="NCBI Taxonomy" id="228908"/>
    <lineage>
        <taxon>Archaea</taxon>
        <taxon>Nanobdellota</taxon>
        <taxon>Candidatus Nanoarchaeia</taxon>
        <taxon>Nanoarchaeales</taxon>
        <taxon>Nanoarchaeaceae</taxon>
        <taxon>Nanoarchaeum</taxon>
    </lineage>
</organism>
<dbReference type="AlphaFoldDB" id="Q74MA0"/>
<dbReference type="KEGG" id="neq:NEQ322"/>
<dbReference type="EMBL" id="AE017199">
    <property type="protein sequence ID" value="AAR39170.1"/>
    <property type="molecule type" value="Genomic_DNA"/>
</dbReference>
<reference evidence="1 2" key="1">
    <citation type="journal article" date="2003" name="Proc. Natl. Acad. Sci. U.S.A.">
        <title>The genome of Nanoarchaeum equitans: insights into early archaeal evolution and derived parasitism.</title>
        <authorList>
            <person name="Waters E."/>
            <person name="Hohn M.J."/>
            <person name="Ahel I."/>
            <person name="Graham D.E."/>
            <person name="Adams M.D."/>
            <person name="Barnstead M."/>
            <person name="Beeson K.Y."/>
            <person name="Bibbs L."/>
            <person name="Bolanos R."/>
            <person name="Keller M."/>
            <person name="Kretz K."/>
            <person name="Lin X."/>
            <person name="Mathur E."/>
            <person name="Ni J."/>
            <person name="Podar M."/>
            <person name="Richardson T."/>
            <person name="Sutton G.G."/>
            <person name="Simon M."/>
            <person name="Soll D."/>
            <person name="Stetter K.O."/>
            <person name="Short J.M."/>
            <person name="Noordewier M."/>
        </authorList>
    </citation>
    <scope>NUCLEOTIDE SEQUENCE [LARGE SCALE GENOMIC DNA]</scope>
    <source>
        <strain evidence="1 2">Kin4-M</strain>
    </source>
</reference>
<dbReference type="EnsemblBacteria" id="AAR39170">
    <property type="protein sequence ID" value="AAR39170"/>
    <property type="gene ID" value="NEQ322"/>
</dbReference>
<dbReference type="STRING" id="228908.NEQ322"/>
<keyword evidence="2" id="KW-1185">Reference proteome</keyword>
<gene>
    <name evidence="1" type="ordered locus">NEQ322</name>
</gene>
<protein>
    <submittedName>
        <fullName evidence="1">NEQ322</fullName>
    </submittedName>
</protein>